<evidence type="ECO:0000259" key="2">
    <source>
        <dbReference type="Pfam" id="PF04892"/>
    </source>
</evidence>
<name>A0A1F7VBV9_9BACT</name>
<gene>
    <name evidence="3" type="ORF">A3I42_00270</name>
</gene>
<comment type="caution">
    <text evidence="3">The sequence shown here is derived from an EMBL/GenBank/DDBJ whole genome shotgun (WGS) entry which is preliminary data.</text>
</comment>
<feature type="transmembrane region" description="Helical" evidence="1">
    <location>
        <begin position="61"/>
        <end position="78"/>
    </location>
</feature>
<keyword evidence="1" id="KW-0812">Transmembrane</keyword>
<evidence type="ECO:0000256" key="1">
    <source>
        <dbReference type="SAM" id="Phobius"/>
    </source>
</evidence>
<evidence type="ECO:0000313" key="4">
    <source>
        <dbReference type="Proteomes" id="UP000178264"/>
    </source>
</evidence>
<organism evidence="3 4">
    <name type="scientific">Candidatus Uhrbacteria bacterium RIFCSPLOWO2_02_FULL_49_11</name>
    <dbReference type="NCBI Taxonomy" id="1802409"/>
    <lineage>
        <taxon>Bacteria</taxon>
        <taxon>Candidatus Uhriibacteriota</taxon>
    </lineage>
</organism>
<feature type="domain" description="VanZ-like" evidence="2">
    <location>
        <begin position="32"/>
        <end position="114"/>
    </location>
</feature>
<keyword evidence="1" id="KW-0472">Membrane</keyword>
<protein>
    <recommendedName>
        <fullName evidence="2">VanZ-like domain-containing protein</fullName>
    </recommendedName>
</protein>
<proteinExistence type="predicted"/>
<dbReference type="InterPro" id="IPR006976">
    <property type="entry name" value="VanZ-like"/>
</dbReference>
<feature type="transmembrane region" description="Helical" evidence="1">
    <location>
        <begin position="32"/>
        <end position="49"/>
    </location>
</feature>
<dbReference type="Proteomes" id="UP000178264">
    <property type="component" value="Unassembled WGS sequence"/>
</dbReference>
<reference evidence="3 4" key="1">
    <citation type="journal article" date="2016" name="Nat. Commun.">
        <title>Thousands of microbial genomes shed light on interconnected biogeochemical processes in an aquifer system.</title>
        <authorList>
            <person name="Anantharaman K."/>
            <person name="Brown C.T."/>
            <person name="Hug L.A."/>
            <person name="Sharon I."/>
            <person name="Castelle C.J."/>
            <person name="Probst A.J."/>
            <person name="Thomas B.C."/>
            <person name="Singh A."/>
            <person name="Wilkins M.J."/>
            <person name="Karaoz U."/>
            <person name="Brodie E.L."/>
            <person name="Williams K.H."/>
            <person name="Hubbard S.S."/>
            <person name="Banfield J.F."/>
        </authorList>
    </citation>
    <scope>NUCLEOTIDE SEQUENCE [LARGE SCALE GENOMIC DNA]</scope>
</reference>
<evidence type="ECO:0000313" key="3">
    <source>
        <dbReference type="EMBL" id="OGL87911.1"/>
    </source>
</evidence>
<dbReference type="Pfam" id="PF04892">
    <property type="entry name" value="VanZ"/>
    <property type="match status" value="1"/>
</dbReference>
<dbReference type="PANTHER" id="PTHR28008:SF1">
    <property type="entry name" value="DOMAIN PROTEIN, PUTATIVE (AFU_ORTHOLOGUE AFUA_3G10980)-RELATED"/>
    <property type="match status" value="1"/>
</dbReference>
<dbReference type="NCBIfam" id="NF037970">
    <property type="entry name" value="vanZ_1"/>
    <property type="match status" value="1"/>
</dbReference>
<dbReference type="EMBL" id="MGER01000043">
    <property type="protein sequence ID" value="OGL87911.1"/>
    <property type="molecule type" value="Genomic_DNA"/>
</dbReference>
<dbReference type="PANTHER" id="PTHR28008">
    <property type="entry name" value="DOMAIN PROTEIN, PUTATIVE (AFU_ORTHOLOGUE AFUA_3G10980)-RELATED"/>
    <property type="match status" value="1"/>
</dbReference>
<accession>A0A1F7VBV9</accession>
<dbReference type="AlphaFoldDB" id="A0A1F7VBV9"/>
<feature type="transmembrane region" description="Helical" evidence="1">
    <location>
        <begin position="98"/>
        <end position="115"/>
    </location>
</feature>
<keyword evidence="1" id="KW-1133">Transmembrane helix</keyword>
<sequence length="125" mass="14192">MRFWFLPISWAFLIFLGSSIHGGSIPAPVSVASQALHACEYAVLAYLIARAFSQTKKERYPLKKILVVAFTISVLYAATDEFHQFYIPGRHPDPLDLLMDALGSGAGVFLWYLFVRRRLNDIRWG</sequence>